<dbReference type="NCBIfam" id="TIGR02385">
    <property type="entry name" value="RelE_StbE"/>
    <property type="match status" value="1"/>
</dbReference>
<sequence>MGSYEIRWKSSAARDLHNIDPQQVPRIIRAVESLADNPFPSQHRKIRGSVRDYRIRIGDYRVIYQVHTRSGVVTIYHIRHRRHAYRR</sequence>
<proteinExistence type="predicted"/>
<dbReference type="InterPro" id="IPR035093">
    <property type="entry name" value="RelE/ParE_toxin_dom_sf"/>
</dbReference>
<evidence type="ECO:0000313" key="4">
    <source>
        <dbReference type="Proteomes" id="UP000603056"/>
    </source>
</evidence>
<name>A0A811T1D3_9EURY</name>
<protein>
    <submittedName>
        <fullName evidence="3">ParE toxin of type II toxin-antitoxin system, parDE</fullName>
    </submittedName>
</protein>
<dbReference type="AlphaFoldDB" id="A0A811T1D3"/>
<dbReference type="Gene3D" id="3.30.2310.20">
    <property type="entry name" value="RelE-like"/>
    <property type="match status" value="1"/>
</dbReference>
<gene>
    <name evidence="3" type="ORF">FFODKBPE_00068</name>
    <name evidence="2" type="ORF">KFBDDELM_00253</name>
</gene>
<organism evidence="3 4">
    <name type="scientific">Candidatus Argoarchaeum ethanivorans</name>
    <dbReference type="NCBI Taxonomy" id="2608793"/>
    <lineage>
        <taxon>Archaea</taxon>
        <taxon>Methanobacteriati</taxon>
        <taxon>Methanobacteriota</taxon>
        <taxon>Stenosarchaea group</taxon>
        <taxon>Methanomicrobia</taxon>
        <taxon>Methanosarcinales</taxon>
        <taxon>Methanosarcinales incertae sedis</taxon>
        <taxon>GOM Arc I cluster</taxon>
        <taxon>Candidatus Argoarchaeum</taxon>
    </lineage>
</organism>
<dbReference type="InterPro" id="IPR052747">
    <property type="entry name" value="TA_system_RelE_toxin"/>
</dbReference>
<dbReference type="Proteomes" id="UP000603056">
    <property type="component" value="Unassembled WGS sequence"/>
</dbReference>
<evidence type="ECO:0000313" key="2">
    <source>
        <dbReference type="EMBL" id="CAD6490369.1"/>
    </source>
</evidence>
<evidence type="ECO:0000313" key="3">
    <source>
        <dbReference type="EMBL" id="CAD6490996.1"/>
    </source>
</evidence>
<keyword evidence="1" id="KW-1277">Toxin-antitoxin system</keyword>
<dbReference type="EMBL" id="CAJHIP010000001">
    <property type="protein sequence ID" value="CAD6490996.1"/>
    <property type="molecule type" value="Genomic_DNA"/>
</dbReference>
<dbReference type="SUPFAM" id="SSF143011">
    <property type="entry name" value="RelE-like"/>
    <property type="match status" value="1"/>
</dbReference>
<comment type="caution">
    <text evidence="3">The sequence shown here is derived from an EMBL/GenBank/DDBJ whole genome shotgun (WGS) entry which is preliminary data.</text>
</comment>
<dbReference type="PANTHER" id="PTHR38813:SF1">
    <property type="entry name" value="TOXIN RELE1-RELATED"/>
    <property type="match status" value="1"/>
</dbReference>
<dbReference type="Proteomes" id="UP000606624">
    <property type="component" value="Unassembled WGS sequence"/>
</dbReference>
<dbReference type="Pfam" id="PF05016">
    <property type="entry name" value="ParE_toxin"/>
    <property type="match status" value="1"/>
</dbReference>
<evidence type="ECO:0000256" key="1">
    <source>
        <dbReference type="ARBA" id="ARBA00022649"/>
    </source>
</evidence>
<reference evidence="3" key="1">
    <citation type="submission" date="2020-10" db="EMBL/GenBank/DDBJ databases">
        <authorList>
            <person name="Hahn C.J."/>
            <person name="Laso-Perez R."/>
            <person name="Vulcano F."/>
            <person name="Vaziourakis K.-M."/>
            <person name="Stokke R."/>
            <person name="Steen I.H."/>
            <person name="Teske A."/>
            <person name="Boetius A."/>
            <person name="Liebeke M."/>
            <person name="Amann R."/>
            <person name="Knittel K."/>
        </authorList>
    </citation>
    <scope>NUCLEOTIDE SEQUENCE</scope>
    <source>
        <strain evidence="2">Gfbio:e3339647-f889-4370-9287-4fb5cb688e4c:AG392E03_GoMArc1</strain>
        <strain evidence="3">Gfbio:e3339647-f889-4370-9287-4fb5cb688e4c:AG394J04_GoMArc1</strain>
    </source>
</reference>
<dbReference type="PANTHER" id="PTHR38813">
    <property type="match status" value="1"/>
</dbReference>
<accession>A0A811T1D3</accession>
<dbReference type="EMBL" id="CAJHIN010000019">
    <property type="protein sequence ID" value="CAD6490369.1"/>
    <property type="molecule type" value="Genomic_DNA"/>
</dbReference>
<dbReference type="InterPro" id="IPR007712">
    <property type="entry name" value="RelE/ParE_toxin"/>
</dbReference>